<dbReference type="AlphaFoldDB" id="A0A6N7YCG1"/>
<evidence type="ECO:0008006" key="7">
    <source>
        <dbReference type="Google" id="ProtNLM"/>
    </source>
</evidence>
<comment type="caution">
    <text evidence="5">The sequence shown here is derived from an EMBL/GenBank/DDBJ whole genome shotgun (WGS) entry which is preliminary data.</text>
</comment>
<dbReference type="EMBL" id="VULP01000022">
    <property type="protein sequence ID" value="MSU82727.1"/>
    <property type="molecule type" value="Genomic_DNA"/>
</dbReference>
<evidence type="ECO:0000256" key="3">
    <source>
        <dbReference type="ARBA" id="ARBA00023125"/>
    </source>
</evidence>
<dbReference type="InterPro" id="IPR005650">
    <property type="entry name" value="BlaI_family"/>
</dbReference>
<sequence length="140" mass="16122">MTNIAKSGKINTNNLGEDNIMKQNLRLTRSEKEIMDKFWEKEEGFTCSEIVDASPDRSWRKSSAHLLINALLKKGFLEVSGFKKSAKNYARVFKAKFSYTDYAIKIIMAGSTDDNIRKLIYKLINEATLEELEEMKMIVE</sequence>
<keyword evidence="3" id="KW-0238">DNA-binding</keyword>
<comment type="similarity">
    <text evidence="1">Belongs to the BlaI transcriptional regulatory family.</text>
</comment>
<evidence type="ECO:0000256" key="4">
    <source>
        <dbReference type="ARBA" id="ARBA00023163"/>
    </source>
</evidence>
<evidence type="ECO:0000256" key="1">
    <source>
        <dbReference type="ARBA" id="ARBA00011046"/>
    </source>
</evidence>
<organism evidence="5 6">
    <name type="scientific">Anaerobutyricum soehngenii</name>
    <dbReference type="NCBI Taxonomy" id="105843"/>
    <lineage>
        <taxon>Bacteria</taxon>
        <taxon>Bacillati</taxon>
        <taxon>Bacillota</taxon>
        <taxon>Clostridia</taxon>
        <taxon>Lachnospirales</taxon>
        <taxon>Lachnospiraceae</taxon>
        <taxon>Anaerobutyricum</taxon>
    </lineage>
</organism>
<gene>
    <name evidence="5" type="ORF">FYJ25_10350</name>
</gene>
<dbReference type="Proteomes" id="UP000433359">
    <property type="component" value="Unassembled WGS sequence"/>
</dbReference>
<keyword evidence="2" id="KW-0805">Transcription regulation</keyword>
<dbReference type="Gene3D" id="1.10.10.10">
    <property type="entry name" value="Winged helix-like DNA-binding domain superfamily/Winged helix DNA-binding domain"/>
    <property type="match status" value="1"/>
</dbReference>
<dbReference type="InterPro" id="IPR036388">
    <property type="entry name" value="WH-like_DNA-bd_sf"/>
</dbReference>
<accession>A0A6N7YCG1</accession>
<dbReference type="GO" id="GO:0045892">
    <property type="term" value="P:negative regulation of DNA-templated transcription"/>
    <property type="evidence" value="ECO:0007669"/>
    <property type="project" value="InterPro"/>
</dbReference>
<name>A0A6N7YCG1_9FIRM</name>
<proteinExistence type="inferred from homology"/>
<keyword evidence="4" id="KW-0804">Transcription</keyword>
<dbReference type="GO" id="GO:0003677">
    <property type="term" value="F:DNA binding"/>
    <property type="evidence" value="ECO:0007669"/>
    <property type="project" value="UniProtKB-KW"/>
</dbReference>
<dbReference type="InterPro" id="IPR036390">
    <property type="entry name" value="WH_DNA-bd_sf"/>
</dbReference>
<dbReference type="SUPFAM" id="SSF46785">
    <property type="entry name" value="Winged helix' DNA-binding domain"/>
    <property type="match status" value="1"/>
</dbReference>
<reference evidence="5 6" key="1">
    <citation type="submission" date="2019-08" db="EMBL/GenBank/DDBJ databases">
        <title>In-depth cultivation of the pig gut microbiome towards novel bacterial diversity and tailored functional studies.</title>
        <authorList>
            <person name="Wylensek D."/>
            <person name="Hitch T.C.A."/>
            <person name="Clavel T."/>
        </authorList>
    </citation>
    <scope>NUCLEOTIDE SEQUENCE [LARGE SCALE GENOMIC DNA]</scope>
    <source>
        <strain evidence="5 6">BSM-383-APC-4H</strain>
    </source>
</reference>
<protein>
    <recommendedName>
        <fullName evidence="7">BlaI/MecI/CopY family transcriptional regulator</fullName>
    </recommendedName>
</protein>
<dbReference type="Pfam" id="PF03965">
    <property type="entry name" value="Penicillinase_R"/>
    <property type="match status" value="1"/>
</dbReference>
<evidence type="ECO:0000313" key="5">
    <source>
        <dbReference type="EMBL" id="MSU82727.1"/>
    </source>
</evidence>
<evidence type="ECO:0000313" key="6">
    <source>
        <dbReference type="Proteomes" id="UP000433359"/>
    </source>
</evidence>
<evidence type="ECO:0000256" key="2">
    <source>
        <dbReference type="ARBA" id="ARBA00023015"/>
    </source>
</evidence>